<dbReference type="CDD" id="cd16182">
    <property type="entry name" value="EFh_PEF_Group_II_CAPN_like"/>
    <property type="match status" value="1"/>
</dbReference>
<dbReference type="InterPro" id="IPR022683">
    <property type="entry name" value="Calpain_III"/>
</dbReference>
<dbReference type="InterPro" id="IPR033883">
    <property type="entry name" value="C2_III"/>
</dbReference>
<dbReference type="PANTHER" id="PTHR10183">
    <property type="entry name" value="CALPAIN"/>
    <property type="match status" value="1"/>
</dbReference>
<dbReference type="InterPro" id="IPR000169">
    <property type="entry name" value="Pept_cys_AS"/>
</dbReference>
<dbReference type="InterPro" id="IPR038765">
    <property type="entry name" value="Papain-like_cys_pep_sf"/>
</dbReference>
<feature type="domain" description="Calpain catalytic" evidence="9">
    <location>
        <begin position="31"/>
        <end position="329"/>
    </location>
</feature>
<keyword evidence="4 8" id="KW-0378">Hydrolase</keyword>
<keyword evidence="6" id="KW-0106">Calcium</keyword>
<dbReference type="PRINTS" id="PR00704">
    <property type="entry name" value="CALPAIN"/>
</dbReference>
<dbReference type="InterPro" id="IPR001300">
    <property type="entry name" value="Peptidase_C2_calpain_cat"/>
</dbReference>
<evidence type="ECO:0000313" key="11">
    <source>
        <dbReference type="Ensembl" id="ENSCCRP00015015849.1"/>
    </source>
</evidence>
<dbReference type="PROSITE" id="PS00018">
    <property type="entry name" value="EF_HAND_1"/>
    <property type="match status" value="1"/>
</dbReference>
<dbReference type="Ensembl" id="ENSCCRT00015016402.1">
    <property type="protein sequence ID" value="ENSCCRP00015015849.1"/>
    <property type="gene ID" value="ENSCCRG00015006921.1"/>
</dbReference>
<dbReference type="FunFam" id="2.60.120.380:FF:000011">
    <property type="entry name" value="Calpain 12"/>
    <property type="match status" value="1"/>
</dbReference>
<dbReference type="InterPro" id="IPR002048">
    <property type="entry name" value="EF_hand_dom"/>
</dbReference>
<evidence type="ECO:0000259" key="10">
    <source>
        <dbReference type="PROSITE" id="PS50222"/>
    </source>
</evidence>
<comment type="similarity">
    <text evidence="1">Belongs to the peptidase C2 family.</text>
</comment>
<dbReference type="GO" id="GO:0005737">
    <property type="term" value="C:cytoplasm"/>
    <property type="evidence" value="ECO:0007669"/>
    <property type="project" value="TreeGrafter"/>
</dbReference>
<evidence type="ECO:0000259" key="9">
    <source>
        <dbReference type="PROSITE" id="PS50203"/>
    </source>
</evidence>
<dbReference type="InterPro" id="IPR022684">
    <property type="entry name" value="Calpain_cysteine_protease"/>
</dbReference>
<accession>A0A8C1YM47</accession>
<evidence type="ECO:0000256" key="3">
    <source>
        <dbReference type="ARBA" id="ARBA00022723"/>
    </source>
</evidence>
<dbReference type="Pfam" id="PF00648">
    <property type="entry name" value="Peptidase_C2"/>
    <property type="match status" value="1"/>
</dbReference>
<dbReference type="SUPFAM" id="SSF54001">
    <property type="entry name" value="Cysteine proteinases"/>
    <property type="match status" value="1"/>
</dbReference>
<dbReference type="GO" id="GO:0006508">
    <property type="term" value="P:proteolysis"/>
    <property type="evidence" value="ECO:0007669"/>
    <property type="project" value="UniProtKB-KW"/>
</dbReference>
<name>A0A8C1YM47_CYPCA</name>
<proteinExistence type="inferred from homology"/>
<evidence type="ECO:0000256" key="2">
    <source>
        <dbReference type="ARBA" id="ARBA00022670"/>
    </source>
</evidence>
<dbReference type="Pfam" id="PF01067">
    <property type="entry name" value="Calpain_III"/>
    <property type="match status" value="1"/>
</dbReference>
<evidence type="ECO:0000256" key="8">
    <source>
        <dbReference type="PROSITE-ProRule" id="PRU00239"/>
    </source>
</evidence>
<dbReference type="Gene3D" id="3.90.70.10">
    <property type="entry name" value="Cysteine proteinases"/>
    <property type="match status" value="1"/>
</dbReference>
<dbReference type="FunFam" id="3.90.70.10:FF:000001">
    <property type="entry name" value="Calpain-1 catalytic subunit"/>
    <property type="match status" value="1"/>
</dbReference>
<keyword evidence="3" id="KW-0479">Metal-binding</keyword>
<dbReference type="InterPro" id="IPR018247">
    <property type="entry name" value="EF_Hand_1_Ca_BS"/>
</dbReference>
<sequence>MSELGSIDNPVKFKDQDYDALLQKCLKTAALFSDTVFAANQSSLGIPVDPDPKKAVKWLRPKEITSNAVFVEGTMGTTDICQGQLGNCWLLAALSCLTMHPQLFVKVVPSGQSLSESYAGIFRFRFWQYGEWVEVVVDDRLPVREGRLLFSYSRTTNEFWSALVEKAYAKLIGSYGSLKGGIISEGMEDFTGGIAYSLPVSSRPPRMLWRAITAALARSSLLSCFIHAASVKEIGTVTSEGLVKGHAYAITDTDKVQRASEEVLLLRLRNPWGFVEYCGPWSDKCKDWDVIDNAQKARLALAKVEDGEFWIGIEDFCRLFNTVEMCSVNPDSMSGEAGDDTATPSWTLSSHQGTWVPMCSAGGSRRYPRSFWKNPQFQMVLSEKDVDDYDYGEDEDKKKKCTVLVELLQKYRRQKDQVNFLYIAFHIYKLQDKPGSLDQQFFSNNSPVARSGKYRSIRSVWRKVHLEPGSYVLLASTYRPNLQGEFFLRVYTKTGNIQGFQDFPCTNNYSVMVMSKPVLPEDQFRVQKWFDEKAGSDDRVNAVQFMNLVNSVLEKDYELPLETCRQLIFGEDTGGRGRLSRAQAEKLLTSLRNLQSIFFQFDEDSSGTMSPFELSLALNAAGVECDNVVVQLLWERFGAGEQYLPFNGFVSCVARLQVLFGKSMTRVFFLSILQHRSKLFSVNVRDF</sequence>
<keyword evidence="5 8" id="KW-0788">Thiol protease</keyword>
<dbReference type="InterPro" id="IPR036213">
    <property type="entry name" value="Calpain_III_sf"/>
</dbReference>
<dbReference type="PROSITE" id="PS50222">
    <property type="entry name" value="EF_HAND_2"/>
    <property type="match status" value="1"/>
</dbReference>
<evidence type="ECO:0000256" key="6">
    <source>
        <dbReference type="ARBA" id="ARBA00022837"/>
    </source>
</evidence>
<dbReference type="CDD" id="cd00044">
    <property type="entry name" value="CysPc"/>
    <property type="match status" value="1"/>
</dbReference>
<keyword evidence="2 8" id="KW-0645">Protease</keyword>
<dbReference type="GO" id="GO:0005509">
    <property type="term" value="F:calcium ion binding"/>
    <property type="evidence" value="ECO:0007669"/>
    <property type="project" value="InterPro"/>
</dbReference>
<dbReference type="SUPFAM" id="SSF49758">
    <property type="entry name" value="Calpain large subunit, middle domain (domain III)"/>
    <property type="match status" value="1"/>
</dbReference>
<dbReference type="SMART" id="SM00720">
    <property type="entry name" value="calpain_III"/>
    <property type="match status" value="1"/>
</dbReference>
<feature type="active site" evidence="7 8">
    <location>
        <position position="246"/>
    </location>
</feature>
<dbReference type="Gene3D" id="1.10.238.10">
    <property type="entry name" value="EF-hand"/>
    <property type="match status" value="1"/>
</dbReference>
<reference evidence="11" key="1">
    <citation type="submission" date="2025-08" db="UniProtKB">
        <authorList>
            <consortium name="Ensembl"/>
        </authorList>
    </citation>
    <scope>IDENTIFICATION</scope>
</reference>
<evidence type="ECO:0000256" key="4">
    <source>
        <dbReference type="ARBA" id="ARBA00022801"/>
    </source>
</evidence>
<dbReference type="PROSITE" id="PS50203">
    <property type="entry name" value="CALPAIN_CAT"/>
    <property type="match status" value="1"/>
</dbReference>
<dbReference type="PANTHER" id="PTHR10183:SF393">
    <property type="entry name" value="CALPAIN-LIKE ISOFORM X1"/>
    <property type="match status" value="1"/>
</dbReference>
<dbReference type="Proteomes" id="UP000694700">
    <property type="component" value="Unplaced"/>
</dbReference>
<feature type="active site" evidence="7 8">
    <location>
        <position position="270"/>
    </location>
</feature>
<evidence type="ECO:0000313" key="12">
    <source>
        <dbReference type="Proteomes" id="UP000694700"/>
    </source>
</evidence>
<organism evidence="11 12">
    <name type="scientific">Cyprinus carpio</name>
    <name type="common">Common carp</name>
    <dbReference type="NCBI Taxonomy" id="7962"/>
    <lineage>
        <taxon>Eukaryota</taxon>
        <taxon>Metazoa</taxon>
        <taxon>Chordata</taxon>
        <taxon>Craniata</taxon>
        <taxon>Vertebrata</taxon>
        <taxon>Euteleostomi</taxon>
        <taxon>Actinopterygii</taxon>
        <taxon>Neopterygii</taxon>
        <taxon>Teleostei</taxon>
        <taxon>Ostariophysi</taxon>
        <taxon>Cypriniformes</taxon>
        <taxon>Cyprinidae</taxon>
        <taxon>Cyprininae</taxon>
        <taxon>Cyprinus</taxon>
    </lineage>
</organism>
<dbReference type="InterPro" id="IPR011992">
    <property type="entry name" value="EF-hand-dom_pair"/>
</dbReference>
<dbReference type="SMART" id="SM00230">
    <property type="entry name" value="CysPc"/>
    <property type="match status" value="1"/>
</dbReference>
<dbReference type="CDD" id="cd00214">
    <property type="entry name" value="Calpain_III"/>
    <property type="match status" value="1"/>
</dbReference>
<protein>
    <submittedName>
        <fullName evidence="11">Calpain 12</fullName>
    </submittedName>
</protein>
<dbReference type="PROSITE" id="PS00139">
    <property type="entry name" value="THIOL_PROTEASE_CYS"/>
    <property type="match status" value="1"/>
</dbReference>
<evidence type="ECO:0000256" key="1">
    <source>
        <dbReference type="ARBA" id="ARBA00007623"/>
    </source>
</evidence>
<feature type="domain" description="EF-hand" evidence="10">
    <location>
        <begin position="589"/>
        <end position="624"/>
    </location>
</feature>
<evidence type="ECO:0000256" key="7">
    <source>
        <dbReference type="PIRSR" id="PIRSR622684-1"/>
    </source>
</evidence>
<dbReference type="GO" id="GO:0043066">
    <property type="term" value="P:negative regulation of apoptotic process"/>
    <property type="evidence" value="ECO:0007669"/>
    <property type="project" value="TreeGrafter"/>
</dbReference>
<evidence type="ECO:0000256" key="5">
    <source>
        <dbReference type="ARBA" id="ARBA00022807"/>
    </source>
</evidence>
<dbReference type="InterPro" id="IPR022682">
    <property type="entry name" value="Calpain_domain_III"/>
</dbReference>
<feature type="active site" evidence="7 8">
    <location>
        <position position="88"/>
    </location>
</feature>
<dbReference type="Gene3D" id="2.60.120.380">
    <property type="match status" value="1"/>
</dbReference>
<dbReference type="SUPFAM" id="SSF47473">
    <property type="entry name" value="EF-hand"/>
    <property type="match status" value="1"/>
</dbReference>
<dbReference type="AlphaFoldDB" id="A0A8C1YM47"/>
<dbReference type="GO" id="GO:0004198">
    <property type="term" value="F:calcium-dependent cysteine-type endopeptidase activity"/>
    <property type="evidence" value="ECO:0007669"/>
    <property type="project" value="InterPro"/>
</dbReference>